<accession>A0A381YDL0</accession>
<gene>
    <name evidence="1" type="ORF">METZ01_LOCUS127371</name>
</gene>
<reference evidence="1" key="1">
    <citation type="submission" date="2018-05" db="EMBL/GenBank/DDBJ databases">
        <authorList>
            <person name="Lanie J.A."/>
            <person name="Ng W.-L."/>
            <person name="Kazmierczak K.M."/>
            <person name="Andrzejewski T.M."/>
            <person name="Davidsen T.M."/>
            <person name="Wayne K.J."/>
            <person name="Tettelin H."/>
            <person name="Glass J.I."/>
            <person name="Rusch D."/>
            <person name="Podicherti R."/>
            <person name="Tsui H.-C.T."/>
            <person name="Winkler M.E."/>
        </authorList>
    </citation>
    <scope>NUCLEOTIDE SEQUENCE</scope>
</reference>
<name>A0A381YDL0_9ZZZZ</name>
<feature type="non-terminal residue" evidence="1">
    <location>
        <position position="71"/>
    </location>
</feature>
<protein>
    <submittedName>
        <fullName evidence="1">Uncharacterized protein</fullName>
    </submittedName>
</protein>
<dbReference type="AlphaFoldDB" id="A0A381YDL0"/>
<evidence type="ECO:0000313" key="1">
    <source>
        <dbReference type="EMBL" id="SVA74517.1"/>
    </source>
</evidence>
<sequence>MPEFYQVGHVGSLLRSWVLKEARSSFDSDGIPPGAGGYNYSKSFGRSNRSKWYAEGGHEPMAEKCFGTLDF</sequence>
<organism evidence="1">
    <name type="scientific">marine metagenome</name>
    <dbReference type="NCBI Taxonomy" id="408172"/>
    <lineage>
        <taxon>unclassified sequences</taxon>
        <taxon>metagenomes</taxon>
        <taxon>ecological metagenomes</taxon>
    </lineage>
</organism>
<dbReference type="EMBL" id="UINC01017861">
    <property type="protein sequence ID" value="SVA74517.1"/>
    <property type="molecule type" value="Genomic_DNA"/>
</dbReference>
<proteinExistence type="predicted"/>